<sequence length="46" mass="5170">MSHFPQSRGTRERWVRRAAWAGAVLALSAAVAWLALYTWVILATLD</sequence>
<keyword evidence="1" id="KW-0812">Transmembrane</keyword>
<keyword evidence="1" id="KW-0472">Membrane</keyword>
<keyword evidence="3" id="KW-1185">Reference proteome</keyword>
<keyword evidence="1" id="KW-1133">Transmembrane helix</keyword>
<protein>
    <submittedName>
        <fullName evidence="2">Uncharacterized protein</fullName>
    </submittedName>
</protein>
<dbReference type="RefSeq" id="WP_340346097.1">
    <property type="nucleotide sequence ID" value="NZ_JBBKZT010000016.1"/>
</dbReference>
<organism evidence="2 3">
    <name type="scientific">Variovorax rhizosphaerae</name>
    <dbReference type="NCBI Taxonomy" id="1836200"/>
    <lineage>
        <taxon>Bacteria</taxon>
        <taxon>Pseudomonadati</taxon>
        <taxon>Pseudomonadota</taxon>
        <taxon>Betaproteobacteria</taxon>
        <taxon>Burkholderiales</taxon>
        <taxon>Comamonadaceae</taxon>
        <taxon>Variovorax</taxon>
    </lineage>
</organism>
<evidence type="ECO:0000313" key="2">
    <source>
        <dbReference type="EMBL" id="MEJ8850684.1"/>
    </source>
</evidence>
<evidence type="ECO:0000256" key="1">
    <source>
        <dbReference type="SAM" id="Phobius"/>
    </source>
</evidence>
<name>A0ABU8WUV5_9BURK</name>
<reference evidence="2 3" key="1">
    <citation type="submission" date="2024-03" db="EMBL/GenBank/DDBJ databases">
        <title>Novel species of the genus Variovorax.</title>
        <authorList>
            <person name="Liu Q."/>
            <person name="Xin Y.-H."/>
        </authorList>
    </citation>
    <scope>NUCLEOTIDE SEQUENCE [LARGE SCALE GENOMIC DNA]</scope>
    <source>
        <strain evidence="2 3">KACC 18900</strain>
    </source>
</reference>
<accession>A0ABU8WUV5</accession>
<comment type="caution">
    <text evidence="2">The sequence shown here is derived from an EMBL/GenBank/DDBJ whole genome shotgun (WGS) entry which is preliminary data.</text>
</comment>
<dbReference type="EMBL" id="JBBKZT010000016">
    <property type="protein sequence ID" value="MEJ8850684.1"/>
    <property type="molecule type" value="Genomic_DNA"/>
</dbReference>
<evidence type="ECO:0000313" key="3">
    <source>
        <dbReference type="Proteomes" id="UP001385892"/>
    </source>
</evidence>
<dbReference type="Proteomes" id="UP001385892">
    <property type="component" value="Unassembled WGS sequence"/>
</dbReference>
<feature type="transmembrane region" description="Helical" evidence="1">
    <location>
        <begin position="20"/>
        <end position="42"/>
    </location>
</feature>
<proteinExistence type="predicted"/>
<gene>
    <name evidence="2" type="ORF">WKW82_28875</name>
</gene>